<dbReference type="InterPro" id="IPR036282">
    <property type="entry name" value="Glutathione-S-Trfase_C_sf"/>
</dbReference>
<dbReference type="EMBL" id="JAGIZB010000006">
    <property type="protein sequence ID" value="MBP0444768.1"/>
    <property type="molecule type" value="Genomic_DNA"/>
</dbReference>
<dbReference type="Gene3D" id="1.20.1050.10">
    <property type="match status" value="1"/>
</dbReference>
<dbReference type="InterPro" id="IPR050983">
    <property type="entry name" value="GST_Omega/HSP26"/>
</dbReference>
<proteinExistence type="predicted"/>
<evidence type="ECO:0000259" key="1">
    <source>
        <dbReference type="PROSITE" id="PS50404"/>
    </source>
</evidence>
<dbReference type="InterPro" id="IPR036249">
    <property type="entry name" value="Thioredoxin-like_sf"/>
</dbReference>
<dbReference type="Pfam" id="PF13409">
    <property type="entry name" value="GST_N_2"/>
    <property type="match status" value="1"/>
</dbReference>
<gene>
    <name evidence="2" type="ORF">J8J14_08220</name>
</gene>
<feature type="domain" description="GST N-terminal" evidence="1">
    <location>
        <begin position="1"/>
        <end position="79"/>
    </location>
</feature>
<sequence>MRLLTSPASPFARKAYACAIARGVDGGIELVPTSTQASAELPGLNPLGKIPVLVLKDGTAVFDSPVICDYLDTLGAAPSLMPASGPARLRAGIMQALADGIMDAAVARRMQIALPQDEGRQAFDARQKAAVERGLARLEADPPQGLTDVGAIAVACALGYLDFRFPAEPWRERFPRLAGWLASVESHPALARSAPA</sequence>
<dbReference type="SUPFAM" id="SSF47616">
    <property type="entry name" value="GST C-terminal domain-like"/>
    <property type="match status" value="1"/>
</dbReference>
<dbReference type="PANTHER" id="PTHR43968">
    <property type="match status" value="1"/>
</dbReference>
<dbReference type="InterPro" id="IPR004045">
    <property type="entry name" value="Glutathione_S-Trfase_N"/>
</dbReference>
<dbReference type="Proteomes" id="UP000681594">
    <property type="component" value="Unassembled WGS sequence"/>
</dbReference>
<dbReference type="RefSeq" id="WP_209378991.1">
    <property type="nucleotide sequence ID" value="NZ_JAGIZB010000006.1"/>
</dbReference>
<dbReference type="Gene3D" id="3.40.30.10">
    <property type="entry name" value="Glutaredoxin"/>
    <property type="match status" value="1"/>
</dbReference>
<comment type="caution">
    <text evidence="2">The sequence shown here is derived from an EMBL/GenBank/DDBJ whole genome shotgun (WGS) entry which is preliminary data.</text>
</comment>
<reference evidence="2 3" key="1">
    <citation type="submission" date="2021-03" db="EMBL/GenBank/DDBJ databases">
        <authorList>
            <person name="So Y."/>
        </authorList>
    </citation>
    <scope>NUCLEOTIDE SEQUENCE [LARGE SCALE GENOMIC DNA]</scope>
    <source>
        <strain evidence="2 3">SSH11</strain>
    </source>
</reference>
<organism evidence="2 3">
    <name type="scientific">Pararoseomonas baculiformis</name>
    <dbReference type="NCBI Taxonomy" id="2820812"/>
    <lineage>
        <taxon>Bacteria</taxon>
        <taxon>Pseudomonadati</taxon>
        <taxon>Pseudomonadota</taxon>
        <taxon>Alphaproteobacteria</taxon>
        <taxon>Acetobacterales</taxon>
        <taxon>Acetobacteraceae</taxon>
        <taxon>Pararoseomonas</taxon>
    </lineage>
</organism>
<evidence type="ECO:0000313" key="2">
    <source>
        <dbReference type="EMBL" id="MBP0444768.1"/>
    </source>
</evidence>
<dbReference type="PROSITE" id="PS50404">
    <property type="entry name" value="GST_NTER"/>
    <property type="match status" value="1"/>
</dbReference>
<dbReference type="Pfam" id="PF13410">
    <property type="entry name" value="GST_C_2"/>
    <property type="match status" value="1"/>
</dbReference>
<accession>A0ABS4ACN6</accession>
<name>A0ABS4ACN6_9PROT</name>
<protein>
    <submittedName>
        <fullName evidence="2">Glutathione S-transferase N-terminal domain-containing protein</fullName>
    </submittedName>
</protein>
<keyword evidence="3" id="KW-1185">Reference proteome</keyword>
<evidence type="ECO:0000313" key="3">
    <source>
        <dbReference type="Proteomes" id="UP000681594"/>
    </source>
</evidence>
<dbReference type="PANTHER" id="PTHR43968:SF6">
    <property type="entry name" value="GLUTATHIONE S-TRANSFERASE OMEGA"/>
    <property type="match status" value="1"/>
</dbReference>
<dbReference type="SUPFAM" id="SSF52833">
    <property type="entry name" value="Thioredoxin-like"/>
    <property type="match status" value="1"/>
</dbReference>
<dbReference type="CDD" id="cd03205">
    <property type="entry name" value="GST_C_6"/>
    <property type="match status" value="1"/>
</dbReference>